<feature type="domain" description="ATPase AAA-type core" evidence="1">
    <location>
        <begin position="389"/>
        <end position="516"/>
    </location>
</feature>
<gene>
    <name evidence="2" type="ORF">BKA03_002746</name>
</gene>
<dbReference type="InterPro" id="IPR027417">
    <property type="entry name" value="P-loop_NTPase"/>
</dbReference>
<dbReference type="InterPro" id="IPR003959">
    <property type="entry name" value="ATPase_AAA_core"/>
</dbReference>
<dbReference type="GO" id="GO:0016887">
    <property type="term" value="F:ATP hydrolysis activity"/>
    <property type="evidence" value="ECO:0007669"/>
    <property type="project" value="InterPro"/>
</dbReference>
<dbReference type="Pfam" id="PF13304">
    <property type="entry name" value="AAA_21"/>
    <property type="match status" value="1"/>
</dbReference>
<comment type="caution">
    <text evidence="2">The sequence shown here is derived from an EMBL/GenBank/DDBJ whole genome shotgun (WGS) entry which is preliminary data.</text>
</comment>
<proteinExistence type="predicted"/>
<keyword evidence="3" id="KW-1185">Reference proteome</keyword>
<dbReference type="PANTHER" id="PTHR43581">
    <property type="entry name" value="ATP/GTP PHOSPHATASE"/>
    <property type="match status" value="1"/>
</dbReference>
<dbReference type="InterPro" id="IPR051396">
    <property type="entry name" value="Bact_Antivir_Def_Nuclease"/>
</dbReference>
<name>A0A7Y9ZC33_9MICO</name>
<dbReference type="Gene3D" id="3.40.50.300">
    <property type="entry name" value="P-loop containing nucleotide triphosphate hydrolases"/>
    <property type="match status" value="1"/>
</dbReference>
<protein>
    <submittedName>
        <fullName evidence="2">Putative ATPase</fullName>
    </submittedName>
</protein>
<dbReference type="AlphaFoldDB" id="A0A7Y9ZC33"/>
<evidence type="ECO:0000313" key="3">
    <source>
        <dbReference type="Proteomes" id="UP000547973"/>
    </source>
</evidence>
<dbReference type="SUPFAM" id="SSF52540">
    <property type="entry name" value="P-loop containing nucleoside triphosphate hydrolases"/>
    <property type="match status" value="1"/>
</dbReference>
<dbReference type="OrthoDB" id="3237462at2"/>
<organism evidence="2 3">
    <name type="scientific">Demequina lutea</name>
    <dbReference type="NCBI Taxonomy" id="431489"/>
    <lineage>
        <taxon>Bacteria</taxon>
        <taxon>Bacillati</taxon>
        <taxon>Actinomycetota</taxon>
        <taxon>Actinomycetes</taxon>
        <taxon>Micrococcales</taxon>
        <taxon>Demequinaceae</taxon>
        <taxon>Demequina</taxon>
    </lineage>
</organism>
<evidence type="ECO:0000259" key="1">
    <source>
        <dbReference type="Pfam" id="PF13304"/>
    </source>
</evidence>
<evidence type="ECO:0000313" key="2">
    <source>
        <dbReference type="EMBL" id="NYI42627.1"/>
    </source>
</evidence>
<reference evidence="2 3" key="1">
    <citation type="submission" date="2020-07" db="EMBL/GenBank/DDBJ databases">
        <title>Sequencing the genomes of 1000 actinobacteria strains.</title>
        <authorList>
            <person name="Klenk H.-P."/>
        </authorList>
    </citation>
    <scope>NUCLEOTIDE SEQUENCE [LARGE SCALE GENOMIC DNA]</scope>
    <source>
        <strain evidence="2 3">DSM 19970</strain>
    </source>
</reference>
<dbReference type="EMBL" id="JACBZO010000001">
    <property type="protein sequence ID" value="NYI42627.1"/>
    <property type="molecule type" value="Genomic_DNA"/>
</dbReference>
<accession>A0A7Y9ZC33</accession>
<dbReference type="PANTHER" id="PTHR43581:SF2">
    <property type="entry name" value="EXCINUCLEASE ATPASE SUBUNIT"/>
    <property type="match status" value="1"/>
</dbReference>
<dbReference type="GO" id="GO:0005524">
    <property type="term" value="F:ATP binding"/>
    <property type="evidence" value="ECO:0007669"/>
    <property type="project" value="InterPro"/>
</dbReference>
<dbReference type="RefSeq" id="WP_062075552.1">
    <property type="nucleotide sequence ID" value="NZ_BBRC01000011.1"/>
</dbReference>
<sequence>MHWRIEDFKGLASGELELAAGTVTVLAGANSSGKSSLLQSLLLTAQSVYQEGPVVLNGSLTRLGEASDLVRNGAETTRIAIRFQGSSDSHWDETVELPIEEAVPEYLAELELRPDGNGGAMVLNEVRVLREDLPDSVLKLSKVNARAGDVAQVAKIIKNKSAEILHVKSLMGSPERPLRTYVAFVGLIPIALVKLETEAQIETRYRTRLMSALRESTQGLSENGIKTVANVPTPELVSASREIWYAMRIRGNDREFQNVLQSSLSRSQGALVPQLMALTATERPRFVDAFANHRARRHYIHIPIRNREAKRGWATFSVESGLLEHGLAARNDESLKALSAIADEFEHLGARVQYLGPLRDEPRVVWTQWNEEARGLPVGARGEFSAAVLSRRAQRAVRYVSPQGVPVTTSLNDAVDSWLAHLQIGEAVATRSRGKLGVGVEVRVGGKLRDLTSVGVGVSQALPLIVAFLSVPDDSVFIVEQPELHLHPAVQARLADFMITSRPQLCVVIETHSESFLTRVRRRAAEGTLDPARVRVTFVEGSDEGARTRVLELSKSGDLSDWPRGFLSGADDDTGAILRENLRRAGADR</sequence>
<dbReference type="Proteomes" id="UP000547973">
    <property type="component" value="Unassembled WGS sequence"/>
</dbReference>